<comment type="caution">
    <text evidence="7">The sequence shown here is derived from an EMBL/GenBank/DDBJ whole genome shotgun (WGS) entry which is preliminary data.</text>
</comment>
<dbReference type="CDD" id="cd03257">
    <property type="entry name" value="ABC_NikE_OppD_transporters"/>
    <property type="match status" value="1"/>
</dbReference>
<sequence length="304" mass="32427">MPEAVPKAQTVRESEPAGESEPVLKVEDLVVRFGGRRATGATVINGVSFDLRAGETLSLVGESGSGKTTIGRAILGLAPVTAGTVTFRGKTVSNISRARRRVLARDIQVVFQDPYSSLNPSMVIEDILAEPLLAGEGGDGRTATGQRARVRELLDAVGLPADCGRRTPREFSGGQRQRIAIARALALDPAVIICDEPTSALDVTTQAKVLTLLKDIQRETGVAYLFISHDLGVVNEVSDRIAVLHQGHIVEIGKATDVATAPEHPYTRKLQMAAPVADPKKQRLRRAKRLETLAAELPAPKVGS</sequence>
<evidence type="ECO:0000259" key="6">
    <source>
        <dbReference type="PROSITE" id="PS50893"/>
    </source>
</evidence>
<dbReference type="InterPro" id="IPR017871">
    <property type="entry name" value="ABC_transporter-like_CS"/>
</dbReference>
<keyword evidence="2" id="KW-0813">Transport</keyword>
<accession>A0ABU2YYJ1</accession>
<name>A0ABU2YYJ1_9ACTN</name>
<evidence type="ECO:0000256" key="4">
    <source>
        <dbReference type="ARBA" id="ARBA00022840"/>
    </source>
</evidence>
<dbReference type="PROSITE" id="PS50893">
    <property type="entry name" value="ABC_TRANSPORTER_2"/>
    <property type="match status" value="1"/>
</dbReference>
<evidence type="ECO:0000256" key="5">
    <source>
        <dbReference type="SAM" id="MobiDB-lite"/>
    </source>
</evidence>
<dbReference type="PANTHER" id="PTHR43776">
    <property type="entry name" value="TRANSPORT ATP-BINDING PROTEIN"/>
    <property type="match status" value="1"/>
</dbReference>
<dbReference type="SUPFAM" id="SSF52540">
    <property type="entry name" value="P-loop containing nucleoside triphosphate hydrolases"/>
    <property type="match status" value="1"/>
</dbReference>
<organism evidence="7 8">
    <name type="scientific">Streptomyces gottesmaniae</name>
    <dbReference type="NCBI Taxonomy" id="3075518"/>
    <lineage>
        <taxon>Bacteria</taxon>
        <taxon>Bacillati</taxon>
        <taxon>Actinomycetota</taxon>
        <taxon>Actinomycetes</taxon>
        <taxon>Kitasatosporales</taxon>
        <taxon>Streptomycetaceae</taxon>
        <taxon>Streptomyces</taxon>
    </lineage>
</organism>
<evidence type="ECO:0000313" key="7">
    <source>
        <dbReference type="EMBL" id="MDT0568469.1"/>
    </source>
</evidence>
<proteinExistence type="inferred from homology"/>
<dbReference type="InterPro" id="IPR003439">
    <property type="entry name" value="ABC_transporter-like_ATP-bd"/>
</dbReference>
<feature type="domain" description="ABC transporter" evidence="6">
    <location>
        <begin position="24"/>
        <end position="271"/>
    </location>
</feature>
<evidence type="ECO:0000256" key="3">
    <source>
        <dbReference type="ARBA" id="ARBA00022741"/>
    </source>
</evidence>
<gene>
    <name evidence="7" type="ORF">RM704_13480</name>
</gene>
<dbReference type="Gene3D" id="3.40.50.300">
    <property type="entry name" value="P-loop containing nucleotide triphosphate hydrolases"/>
    <property type="match status" value="1"/>
</dbReference>
<dbReference type="PANTHER" id="PTHR43776:SF7">
    <property type="entry name" value="D,D-DIPEPTIDE TRANSPORT ATP-BINDING PROTEIN DDPF-RELATED"/>
    <property type="match status" value="1"/>
</dbReference>
<keyword evidence="4 7" id="KW-0067">ATP-binding</keyword>
<dbReference type="SMART" id="SM00382">
    <property type="entry name" value="AAA"/>
    <property type="match status" value="1"/>
</dbReference>
<dbReference type="InterPro" id="IPR003593">
    <property type="entry name" value="AAA+_ATPase"/>
</dbReference>
<dbReference type="RefSeq" id="WP_052146433.1">
    <property type="nucleotide sequence ID" value="NZ_JAVRFJ010000010.1"/>
</dbReference>
<comment type="similarity">
    <text evidence="1">Belongs to the ABC transporter superfamily.</text>
</comment>
<feature type="region of interest" description="Disordered" evidence="5">
    <location>
        <begin position="1"/>
        <end position="20"/>
    </location>
</feature>
<evidence type="ECO:0000313" key="8">
    <source>
        <dbReference type="Proteomes" id="UP001180737"/>
    </source>
</evidence>
<dbReference type="GO" id="GO:0005524">
    <property type="term" value="F:ATP binding"/>
    <property type="evidence" value="ECO:0007669"/>
    <property type="project" value="UniProtKB-KW"/>
</dbReference>
<dbReference type="EMBL" id="JAVRFJ010000010">
    <property type="protein sequence ID" value="MDT0568469.1"/>
    <property type="molecule type" value="Genomic_DNA"/>
</dbReference>
<dbReference type="InterPro" id="IPR027417">
    <property type="entry name" value="P-loop_NTPase"/>
</dbReference>
<evidence type="ECO:0000256" key="2">
    <source>
        <dbReference type="ARBA" id="ARBA00022448"/>
    </source>
</evidence>
<dbReference type="PROSITE" id="PS00211">
    <property type="entry name" value="ABC_TRANSPORTER_1"/>
    <property type="match status" value="1"/>
</dbReference>
<keyword evidence="8" id="KW-1185">Reference proteome</keyword>
<reference evidence="7" key="1">
    <citation type="submission" date="2024-05" db="EMBL/GenBank/DDBJ databases">
        <title>30 novel species of actinomycetes from the DSMZ collection.</title>
        <authorList>
            <person name="Nouioui I."/>
        </authorList>
    </citation>
    <scope>NUCLEOTIDE SEQUENCE</scope>
    <source>
        <strain evidence="7">DSM 3412</strain>
    </source>
</reference>
<protein>
    <submittedName>
        <fullName evidence="7">ATP-binding cassette domain-containing protein</fullName>
    </submittedName>
</protein>
<dbReference type="Proteomes" id="UP001180737">
    <property type="component" value="Unassembled WGS sequence"/>
</dbReference>
<dbReference type="InterPro" id="IPR013563">
    <property type="entry name" value="Oligopep_ABC_C"/>
</dbReference>
<dbReference type="Pfam" id="PF08352">
    <property type="entry name" value="oligo_HPY"/>
    <property type="match status" value="1"/>
</dbReference>
<keyword evidence="3" id="KW-0547">Nucleotide-binding</keyword>
<dbReference type="InterPro" id="IPR050319">
    <property type="entry name" value="ABC_transp_ATP-bind"/>
</dbReference>
<dbReference type="Pfam" id="PF00005">
    <property type="entry name" value="ABC_tran"/>
    <property type="match status" value="1"/>
</dbReference>
<evidence type="ECO:0000256" key="1">
    <source>
        <dbReference type="ARBA" id="ARBA00005417"/>
    </source>
</evidence>